<keyword evidence="2" id="KW-1185">Reference proteome</keyword>
<comment type="caution">
    <text evidence="1">The sequence shown here is derived from an EMBL/GenBank/DDBJ whole genome shotgun (WGS) entry which is preliminary data.</text>
</comment>
<sequence length="178" mass="20236">MQAMLTRANLMPPGRKRSDLVITFDDRDMKHGTPSWDELMVISVIATKYKIKQVLVDQGSSANILYWSTFQKMRLPRLVECPRTLYGFTSERVPIKGTIKLETIFGEGLGVRAIPFPVGQEVGSVWADSHVARKCYKDSLRVGSHPPKSAVNVLDLDLDPWCQYEHERPHPDEDVKEI</sequence>
<feature type="non-terminal residue" evidence="1">
    <location>
        <position position="1"/>
    </location>
</feature>
<dbReference type="PANTHER" id="PTHR33240:SF15">
    <property type="entry name" value="GAG-PRO-LIKE PROTEIN"/>
    <property type="match status" value="1"/>
</dbReference>
<dbReference type="PANTHER" id="PTHR33240">
    <property type="entry name" value="OS08G0508500 PROTEIN"/>
    <property type="match status" value="1"/>
</dbReference>
<reference evidence="1" key="1">
    <citation type="submission" date="2018-05" db="EMBL/GenBank/DDBJ databases">
        <title>Draft genome of Mucuna pruriens seed.</title>
        <authorList>
            <person name="Nnadi N.E."/>
            <person name="Vos R."/>
            <person name="Hasami M.H."/>
            <person name="Devisetty U.K."/>
            <person name="Aguiy J.C."/>
        </authorList>
    </citation>
    <scope>NUCLEOTIDE SEQUENCE [LARGE SCALE GENOMIC DNA]</scope>
    <source>
        <strain evidence="1">JCA_2017</strain>
    </source>
</reference>
<evidence type="ECO:0000313" key="1">
    <source>
        <dbReference type="EMBL" id="RDX79444.1"/>
    </source>
</evidence>
<protein>
    <submittedName>
        <fullName evidence="1">Uncharacterized protein</fullName>
    </submittedName>
</protein>
<accession>A0A371FMB6</accession>
<dbReference type="Proteomes" id="UP000257109">
    <property type="component" value="Unassembled WGS sequence"/>
</dbReference>
<organism evidence="1 2">
    <name type="scientific">Mucuna pruriens</name>
    <name type="common">Velvet bean</name>
    <name type="synonym">Dolichos pruriens</name>
    <dbReference type="NCBI Taxonomy" id="157652"/>
    <lineage>
        <taxon>Eukaryota</taxon>
        <taxon>Viridiplantae</taxon>
        <taxon>Streptophyta</taxon>
        <taxon>Embryophyta</taxon>
        <taxon>Tracheophyta</taxon>
        <taxon>Spermatophyta</taxon>
        <taxon>Magnoliopsida</taxon>
        <taxon>eudicotyledons</taxon>
        <taxon>Gunneridae</taxon>
        <taxon>Pentapetalae</taxon>
        <taxon>rosids</taxon>
        <taxon>fabids</taxon>
        <taxon>Fabales</taxon>
        <taxon>Fabaceae</taxon>
        <taxon>Papilionoideae</taxon>
        <taxon>50 kb inversion clade</taxon>
        <taxon>NPAAA clade</taxon>
        <taxon>indigoferoid/millettioid clade</taxon>
        <taxon>Phaseoleae</taxon>
        <taxon>Mucuna</taxon>
    </lineage>
</organism>
<name>A0A371FMB6_MUCPR</name>
<gene>
    <name evidence="1" type="ORF">CR513_40127</name>
</gene>
<proteinExistence type="predicted"/>
<evidence type="ECO:0000313" key="2">
    <source>
        <dbReference type="Proteomes" id="UP000257109"/>
    </source>
</evidence>
<dbReference type="EMBL" id="QJKJ01008536">
    <property type="protein sequence ID" value="RDX79444.1"/>
    <property type="molecule type" value="Genomic_DNA"/>
</dbReference>
<dbReference type="AlphaFoldDB" id="A0A371FMB6"/>